<evidence type="ECO:0000256" key="1">
    <source>
        <dbReference type="ARBA" id="ARBA00022741"/>
    </source>
</evidence>
<protein>
    <submittedName>
        <fullName evidence="9">Sigma-54-dependent Fis family transcriptional regulator</fullName>
    </submittedName>
</protein>
<dbReference type="Gene3D" id="1.10.10.60">
    <property type="entry name" value="Homeodomain-like"/>
    <property type="match status" value="1"/>
</dbReference>
<keyword evidence="3" id="KW-0902">Two-component regulatory system</keyword>
<dbReference type="Proteomes" id="UP000541185">
    <property type="component" value="Unassembled WGS sequence"/>
</dbReference>
<proteinExistence type="predicted"/>
<feature type="domain" description="Sigma-54 factor interaction" evidence="8">
    <location>
        <begin position="186"/>
        <end position="419"/>
    </location>
</feature>
<dbReference type="Gene3D" id="3.40.50.300">
    <property type="entry name" value="P-loop containing nucleotide triphosphate hydrolases"/>
    <property type="match status" value="1"/>
</dbReference>
<dbReference type="CDD" id="cd00009">
    <property type="entry name" value="AAA"/>
    <property type="match status" value="1"/>
</dbReference>
<dbReference type="InterPro" id="IPR025662">
    <property type="entry name" value="Sigma_54_int_dom_ATP-bd_1"/>
</dbReference>
<name>A0A848HAG6_9BURK</name>
<dbReference type="InterPro" id="IPR058031">
    <property type="entry name" value="AAA_lid_NorR"/>
</dbReference>
<keyword evidence="4" id="KW-0805">Transcription regulation</keyword>
<dbReference type="PANTHER" id="PTHR32071">
    <property type="entry name" value="TRANSCRIPTIONAL REGULATORY PROTEIN"/>
    <property type="match status" value="1"/>
</dbReference>
<evidence type="ECO:0000256" key="2">
    <source>
        <dbReference type="ARBA" id="ARBA00022840"/>
    </source>
</evidence>
<keyword evidence="6" id="KW-0010">Activator</keyword>
<dbReference type="PROSITE" id="PS00676">
    <property type="entry name" value="SIGMA54_INTERACT_2"/>
    <property type="match status" value="1"/>
</dbReference>
<dbReference type="GO" id="GO:0005524">
    <property type="term" value="F:ATP binding"/>
    <property type="evidence" value="ECO:0007669"/>
    <property type="project" value="UniProtKB-KW"/>
</dbReference>
<keyword evidence="7" id="KW-0804">Transcription</keyword>
<sequence length="521" mass="57318">MKRMSWLISWVGRTDHEAAESGAEQDIGPIATALAGPKRYDRIYLLTNYPFERSRRYCHWLQKRSGYGDSSVDLFQVDLPSPIDYAAIYSEVSKNLKEARLPRDDIDLTFHLSPGTPAMAAIWIILAKTRFPATLIQTSRERGLEPVDFFFDLASDFLPEFLQRSGDRIGRLATGLTDTAAGFAKILHASDVMRRHIALAQRIAVHEVPVLVLGETGTGKELFAEAIHATSTRSDKPFLAVNCGAIASELANSELFGHKKGAFTGATANRAGHFREADGGTLFLDEVGDLPPDTQVRLLRVLQSGEVTPVGASAPVKVNTRVIAATHRDLPADVAGGRFREDLFHRLAGGILRLPPLRERGEDVALLIDAFLKRINQDAHGRPEAQEKTISPQARALLLAHPWPGNVRELYHTLVRASIWSTTPQIQPSDVSSAVLQPFKPGATLLDQPLVPGFSLQEVLDEVTRTYLSRALNQAGGRKSVAASLLGFANYQTLDNRMRKVQLMPDGQTSEIKSIKKSDEK</sequence>
<evidence type="ECO:0000256" key="4">
    <source>
        <dbReference type="ARBA" id="ARBA00023015"/>
    </source>
</evidence>
<dbReference type="GO" id="GO:0003677">
    <property type="term" value="F:DNA binding"/>
    <property type="evidence" value="ECO:0007669"/>
    <property type="project" value="UniProtKB-KW"/>
</dbReference>
<dbReference type="SMART" id="SM00382">
    <property type="entry name" value="AAA"/>
    <property type="match status" value="1"/>
</dbReference>
<dbReference type="RefSeq" id="WP_169422344.1">
    <property type="nucleotide sequence ID" value="NZ_JABBFX010000004.1"/>
</dbReference>
<evidence type="ECO:0000256" key="3">
    <source>
        <dbReference type="ARBA" id="ARBA00023012"/>
    </source>
</evidence>
<dbReference type="PROSITE" id="PS50045">
    <property type="entry name" value="SIGMA54_INTERACT_4"/>
    <property type="match status" value="1"/>
</dbReference>
<evidence type="ECO:0000256" key="7">
    <source>
        <dbReference type="ARBA" id="ARBA00023163"/>
    </source>
</evidence>
<gene>
    <name evidence="9" type="ORF">HHL11_30035</name>
</gene>
<dbReference type="GO" id="GO:0000160">
    <property type="term" value="P:phosphorelay signal transduction system"/>
    <property type="evidence" value="ECO:0007669"/>
    <property type="project" value="UniProtKB-KW"/>
</dbReference>
<keyword evidence="5" id="KW-0238">DNA-binding</keyword>
<dbReference type="EMBL" id="JABBFX010000004">
    <property type="protein sequence ID" value="NML48026.1"/>
    <property type="molecule type" value="Genomic_DNA"/>
</dbReference>
<dbReference type="PROSITE" id="PS00688">
    <property type="entry name" value="SIGMA54_INTERACT_3"/>
    <property type="match status" value="1"/>
</dbReference>
<evidence type="ECO:0000256" key="5">
    <source>
        <dbReference type="ARBA" id="ARBA00023125"/>
    </source>
</evidence>
<dbReference type="FunFam" id="3.40.50.300:FF:000006">
    <property type="entry name" value="DNA-binding transcriptional regulator NtrC"/>
    <property type="match status" value="1"/>
</dbReference>
<dbReference type="InterPro" id="IPR025943">
    <property type="entry name" value="Sigma_54_int_dom_ATP-bd_2"/>
</dbReference>
<dbReference type="InterPro" id="IPR003593">
    <property type="entry name" value="AAA+_ATPase"/>
</dbReference>
<evidence type="ECO:0000259" key="8">
    <source>
        <dbReference type="PROSITE" id="PS50045"/>
    </source>
</evidence>
<dbReference type="PROSITE" id="PS00675">
    <property type="entry name" value="SIGMA54_INTERACT_1"/>
    <property type="match status" value="1"/>
</dbReference>
<accession>A0A848HAG6</accession>
<dbReference type="Pfam" id="PF00158">
    <property type="entry name" value="Sigma54_activat"/>
    <property type="match status" value="1"/>
</dbReference>
<evidence type="ECO:0000313" key="9">
    <source>
        <dbReference type="EMBL" id="NML48026.1"/>
    </source>
</evidence>
<evidence type="ECO:0000256" key="6">
    <source>
        <dbReference type="ARBA" id="ARBA00023159"/>
    </source>
</evidence>
<keyword evidence="1" id="KW-0547">Nucleotide-binding</keyword>
<dbReference type="Pfam" id="PF25601">
    <property type="entry name" value="AAA_lid_14"/>
    <property type="match status" value="1"/>
</dbReference>
<dbReference type="PANTHER" id="PTHR32071:SF95">
    <property type="entry name" value="DNA-BINDING TRANSCRIPTIONAL REGULATOR NTRC"/>
    <property type="match status" value="1"/>
</dbReference>
<reference evidence="9 10" key="1">
    <citation type="submission" date="2020-04" db="EMBL/GenBank/DDBJ databases">
        <title>Ramlibacter sp. G-1-2-2 isolated from soil.</title>
        <authorList>
            <person name="Dahal R.H."/>
        </authorList>
    </citation>
    <scope>NUCLEOTIDE SEQUENCE [LARGE SCALE GENOMIC DNA]</scope>
    <source>
        <strain evidence="9 10">G-1-2-2</strain>
    </source>
</reference>
<organism evidence="9 10">
    <name type="scientific">Ramlibacter agri</name>
    <dbReference type="NCBI Taxonomy" id="2728837"/>
    <lineage>
        <taxon>Bacteria</taxon>
        <taxon>Pseudomonadati</taxon>
        <taxon>Pseudomonadota</taxon>
        <taxon>Betaproteobacteria</taxon>
        <taxon>Burkholderiales</taxon>
        <taxon>Comamonadaceae</taxon>
        <taxon>Ramlibacter</taxon>
    </lineage>
</organism>
<dbReference type="InterPro" id="IPR025944">
    <property type="entry name" value="Sigma_54_int_dom_CS"/>
</dbReference>
<dbReference type="InterPro" id="IPR027417">
    <property type="entry name" value="P-loop_NTPase"/>
</dbReference>
<dbReference type="Gene3D" id="1.10.8.60">
    <property type="match status" value="1"/>
</dbReference>
<keyword evidence="2" id="KW-0067">ATP-binding</keyword>
<dbReference type="AlphaFoldDB" id="A0A848HAG6"/>
<evidence type="ECO:0000313" key="10">
    <source>
        <dbReference type="Proteomes" id="UP000541185"/>
    </source>
</evidence>
<comment type="caution">
    <text evidence="9">The sequence shown here is derived from an EMBL/GenBank/DDBJ whole genome shotgun (WGS) entry which is preliminary data.</text>
</comment>
<dbReference type="InterPro" id="IPR002078">
    <property type="entry name" value="Sigma_54_int"/>
</dbReference>
<dbReference type="GO" id="GO:0006355">
    <property type="term" value="P:regulation of DNA-templated transcription"/>
    <property type="evidence" value="ECO:0007669"/>
    <property type="project" value="InterPro"/>
</dbReference>
<dbReference type="SUPFAM" id="SSF52540">
    <property type="entry name" value="P-loop containing nucleoside triphosphate hydrolases"/>
    <property type="match status" value="1"/>
</dbReference>
<keyword evidence="10" id="KW-1185">Reference proteome</keyword>